<evidence type="ECO:0000259" key="4">
    <source>
        <dbReference type="PROSITE" id="PS51915"/>
    </source>
</evidence>
<proteinExistence type="predicted"/>
<dbReference type="Pfam" id="PF07776">
    <property type="entry name" value="zf-AD"/>
    <property type="match status" value="1"/>
</dbReference>
<name>A0A067QTM2_ZOONE</name>
<evidence type="ECO:0000256" key="1">
    <source>
        <dbReference type="PROSITE-ProRule" id="PRU01263"/>
    </source>
</evidence>
<reference evidence="5 6" key="1">
    <citation type="journal article" date="2014" name="Nat. Commun.">
        <title>Molecular traces of alternative social organization in a termite genome.</title>
        <authorList>
            <person name="Terrapon N."/>
            <person name="Li C."/>
            <person name="Robertson H.M."/>
            <person name="Ji L."/>
            <person name="Meng X."/>
            <person name="Booth W."/>
            <person name="Chen Z."/>
            <person name="Childers C.P."/>
            <person name="Glastad K.M."/>
            <person name="Gokhale K."/>
            <person name="Gowin J."/>
            <person name="Gronenberg W."/>
            <person name="Hermansen R.A."/>
            <person name="Hu H."/>
            <person name="Hunt B.G."/>
            <person name="Huylmans A.K."/>
            <person name="Khalil S.M."/>
            <person name="Mitchell R.D."/>
            <person name="Munoz-Torres M.C."/>
            <person name="Mustard J.A."/>
            <person name="Pan H."/>
            <person name="Reese J.T."/>
            <person name="Scharf M.E."/>
            <person name="Sun F."/>
            <person name="Vogel H."/>
            <person name="Xiao J."/>
            <person name="Yang W."/>
            <person name="Yang Z."/>
            <person name="Yang Z."/>
            <person name="Zhou J."/>
            <person name="Zhu J."/>
            <person name="Brent C.S."/>
            <person name="Elsik C.G."/>
            <person name="Goodisman M.A."/>
            <person name="Liberles D.A."/>
            <person name="Roe R.M."/>
            <person name="Vargo E.L."/>
            <person name="Vilcinskas A."/>
            <person name="Wang J."/>
            <person name="Bornberg-Bauer E."/>
            <person name="Korb J."/>
            <person name="Zhang G."/>
            <person name="Liebig J."/>
        </authorList>
    </citation>
    <scope>NUCLEOTIDE SEQUENCE [LARGE SCALE GENOMIC DNA]</scope>
    <source>
        <tissue evidence="5">Whole organism</tissue>
    </source>
</reference>
<dbReference type="InterPro" id="IPR029071">
    <property type="entry name" value="Ubiquitin-like_domsf"/>
</dbReference>
<organism evidence="5 6">
    <name type="scientific">Zootermopsis nevadensis</name>
    <name type="common">Dampwood termite</name>
    <dbReference type="NCBI Taxonomy" id="136037"/>
    <lineage>
        <taxon>Eukaryota</taxon>
        <taxon>Metazoa</taxon>
        <taxon>Ecdysozoa</taxon>
        <taxon>Arthropoda</taxon>
        <taxon>Hexapoda</taxon>
        <taxon>Insecta</taxon>
        <taxon>Pterygota</taxon>
        <taxon>Neoptera</taxon>
        <taxon>Polyneoptera</taxon>
        <taxon>Dictyoptera</taxon>
        <taxon>Blattodea</taxon>
        <taxon>Blattoidea</taxon>
        <taxon>Termitoidae</taxon>
        <taxon>Termopsidae</taxon>
        <taxon>Zootermopsis</taxon>
    </lineage>
</organism>
<accession>A0A067QTM2</accession>
<dbReference type="InterPro" id="IPR000626">
    <property type="entry name" value="Ubiquitin-like_dom"/>
</dbReference>
<feature type="binding site" evidence="1">
    <location>
        <position position="462"/>
    </location>
    <ligand>
        <name>Zn(2+)</name>
        <dbReference type="ChEBI" id="CHEBI:29105"/>
    </ligand>
</feature>
<dbReference type="SUPFAM" id="SSF54236">
    <property type="entry name" value="Ubiquitin-like"/>
    <property type="match status" value="1"/>
</dbReference>
<gene>
    <name evidence="5" type="ORF">L798_03420</name>
</gene>
<dbReference type="AlphaFoldDB" id="A0A067QTM2"/>
<dbReference type="SUPFAM" id="SSF57716">
    <property type="entry name" value="Glucocorticoid receptor-like (DNA-binding domain)"/>
    <property type="match status" value="1"/>
</dbReference>
<dbReference type="InterPro" id="IPR012934">
    <property type="entry name" value="Znf_AD"/>
</dbReference>
<feature type="domain" description="ZAD" evidence="4">
    <location>
        <begin position="457"/>
        <end position="532"/>
    </location>
</feature>
<evidence type="ECO:0000313" key="6">
    <source>
        <dbReference type="Proteomes" id="UP000027135"/>
    </source>
</evidence>
<dbReference type="Gene3D" id="3.40.1800.20">
    <property type="match status" value="1"/>
</dbReference>
<dbReference type="GO" id="GO:0008270">
    <property type="term" value="F:zinc ion binding"/>
    <property type="evidence" value="ECO:0007669"/>
    <property type="project" value="UniProtKB-UniRule"/>
</dbReference>
<dbReference type="InParanoid" id="A0A067QTM2"/>
<feature type="domain" description="Ubiquitin-like" evidence="3">
    <location>
        <begin position="1"/>
        <end position="56"/>
    </location>
</feature>
<keyword evidence="1" id="KW-0479">Metal-binding</keyword>
<dbReference type="Proteomes" id="UP000027135">
    <property type="component" value="Unassembled WGS sequence"/>
</dbReference>
<feature type="region of interest" description="Disordered" evidence="2">
    <location>
        <begin position="228"/>
        <end position="251"/>
    </location>
</feature>
<dbReference type="PROSITE" id="PS50053">
    <property type="entry name" value="UBIQUITIN_2"/>
    <property type="match status" value="1"/>
</dbReference>
<dbReference type="GO" id="GO:0005634">
    <property type="term" value="C:nucleus"/>
    <property type="evidence" value="ECO:0007669"/>
    <property type="project" value="InterPro"/>
</dbReference>
<feature type="binding site" evidence="1">
    <location>
        <position position="459"/>
    </location>
    <ligand>
        <name>Zn(2+)</name>
        <dbReference type="ChEBI" id="CHEBI:29105"/>
    </ligand>
</feature>
<evidence type="ECO:0000313" key="5">
    <source>
        <dbReference type="EMBL" id="KDR07210.1"/>
    </source>
</evidence>
<protein>
    <submittedName>
        <fullName evidence="5">Uncharacterized protein</fullName>
    </submittedName>
</protein>
<feature type="binding site" evidence="1">
    <location>
        <position position="508"/>
    </location>
    <ligand>
        <name>Zn(2+)</name>
        <dbReference type="ChEBI" id="CHEBI:29105"/>
    </ligand>
</feature>
<keyword evidence="1" id="KW-0862">Zinc</keyword>
<keyword evidence="6" id="KW-1185">Reference proteome</keyword>
<dbReference type="EMBL" id="KK853496">
    <property type="protein sequence ID" value="KDR07210.1"/>
    <property type="molecule type" value="Genomic_DNA"/>
</dbReference>
<evidence type="ECO:0000256" key="2">
    <source>
        <dbReference type="SAM" id="MobiDB-lite"/>
    </source>
</evidence>
<evidence type="ECO:0000259" key="3">
    <source>
        <dbReference type="PROSITE" id="PS50053"/>
    </source>
</evidence>
<dbReference type="SMART" id="SM00868">
    <property type="entry name" value="zf-AD"/>
    <property type="match status" value="1"/>
</dbReference>
<feature type="binding site" evidence="1">
    <location>
        <position position="505"/>
    </location>
    <ligand>
        <name>Zn(2+)</name>
        <dbReference type="ChEBI" id="CHEBI:29105"/>
    </ligand>
</feature>
<keyword evidence="1" id="KW-0863">Zinc-finger</keyword>
<feature type="region of interest" description="Disordered" evidence="2">
    <location>
        <begin position="421"/>
        <end position="454"/>
    </location>
</feature>
<sequence length="539" mass="60048">MKVMLKSLSGKSLVVDVSPTDTFMDLQARTLQKTGCLLDLHHFKYKGKEIKADNNVMKFLQDGLSENKDKDGPAVSKVAKGLKEPVSASDSVKPTNSDDFIHISHKKLSVKAARKQKSSRKVFKHSKRLISPRNVVKTVDISARKVVINSQVAHISVVHDNENRDSCGMEVAGNLGCIKGSEATEQKMDAKDKLKVEDMDSIYMNDQQKSNDSVYVDYKNIQNVASISNRTSGSKRKPGRDMLQQNSSKQDAHQICGIENFMETDKYKIPTESVDIMTCSRNIDYITDPAKKELYKDAPVGPGNFVQDAASFREESCKDEISSFIGKHKPKQEPENLKLENNNNNHVDSIILCSEKEDEKTCVEGSSVHCMPVRASSEVNLTIPNTLKMLESTNMDKDMLSETTISSVDLMTVTSIRPKTPTSSIMYDSEVQPNTTASSETQLAHPSTDGDSGQPDQLCRLCALPRKTMVYIFSETGLRLGLRSKINTWLPTHVSRTDPLPKQVCEFCIEKLDLCQGFGISCVKAEQTLNQLYENGKFR</sequence>
<dbReference type="PROSITE" id="PS51915">
    <property type="entry name" value="ZAD"/>
    <property type="match status" value="1"/>
</dbReference>